<comment type="caution">
    <text evidence="2">The sequence shown here is derived from an EMBL/GenBank/DDBJ whole genome shotgun (WGS) entry which is preliminary data.</text>
</comment>
<dbReference type="EMBL" id="MGAI01000023">
    <property type="protein sequence ID" value="OGK44703.1"/>
    <property type="molecule type" value="Genomic_DNA"/>
</dbReference>
<gene>
    <name evidence="2" type="ORF">A3B40_04920</name>
</gene>
<evidence type="ECO:0000313" key="2">
    <source>
        <dbReference type="EMBL" id="OGK44703.1"/>
    </source>
</evidence>
<name>A0A1F7IN05_9BACT</name>
<dbReference type="Proteomes" id="UP000178040">
    <property type="component" value="Unassembled WGS sequence"/>
</dbReference>
<protein>
    <submittedName>
        <fullName evidence="2">Uncharacterized protein</fullName>
    </submittedName>
</protein>
<keyword evidence="1" id="KW-0732">Signal</keyword>
<dbReference type="AlphaFoldDB" id="A0A1F7IN05"/>
<sequence length="182" mass="20996">MLNRRNFLKSLAGMGITLSYASTFASMDVEQPKPQGSEDKKTMDASGLTIFIINGLKRWEQIKKDFSQSEELSAFIGSSYPVVMFDNHQLDIKIAANLYIETNYIDSTNALRREEYRKKMVLYFENDLRELSLEIRFPYSKIETIQKLKAHPQIKDLNWHSPATIRVVIDSLVVEKRKNNAG</sequence>
<evidence type="ECO:0000256" key="1">
    <source>
        <dbReference type="SAM" id="SignalP"/>
    </source>
</evidence>
<proteinExistence type="predicted"/>
<feature type="signal peptide" evidence="1">
    <location>
        <begin position="1"/>
        <end position="25"/>
    </location>
</feature>
<evidence type="ECO:0000313" key="3">
    <source>
        <dbReference type="Proteomes" id="UP000178040"/>
    </source>
</evidence>
<reference evidence="2 3" key="1">
    <citation type="journal article" date="2016" name="Nat. Commun.">
        <title>Thousands of microbial genomes shed light on interconnected biogeochemical processes in an aquifer system.</title>
        <authorList>
            <person name="Anantharaman K."/>
            <person name="Brown C.T."/>
            <person name="Hug L.A."/>
            <person name="Sharon I."/>
            <person name="Castelle C.J."/>
            <person name="Probst A.J."/>
            <person name="Thomas B.C."/>
            <person name="Singh A."/>
            <person name="Wilkins M.J."/>
            <person name="Karaoz U."/>
            <person name="Brodie E.L."/>
            <person name="Williams K.H."/>
            <person name="Hubbard S.S."/>
            <person name="Banfield J.F."/>
        </authorList>
    </citation>
    <scope>NUCLEOTIDE SEQUENCE [LARGE SCALE GENOMIC DNA]</scope>
</reference>
<feature type="chain" id="PRO_5009529364" evidence="1">
    <location>
        <begin position="26"/>
        <end position="182"/>
    </location>
</feature>
<accession>A0A1F7IN05</accession>
<organism evidence="2 3">
    <name type="scientific">Candidatus Roizmanbacteria bacterium RIFCSPLOWO2_01_FULL_37_16</name>
    <dbReference type="NCBI Taxonomy" id="1802058"/>
    <lineage>
        <taxon>Bacteria</taxon>
        <taxon>Candidatus Roizmaniibacteriota</taxon>
    </lineage>
</organism>